<dbReference type="PANTHER" id="PTHR45566">
    <property type="entry name" value="HTH-TYPE TRANSCRIPTIONAL REGULATOR YHJB-RELATED"/>
    <property type="match status" value="1"/>
</dbReference>
<proteinExistence type="predicted"/>
<dbReference type="AlphaFoldDB" id="D5UFL0"/>
<evidence type="ECO:0000313" key="5">
    <source>
        <dbReference type="EMBL" id="ADG72969.1"/>
    </source>
</evidence>
<reference evidence="5 6" key="1">
    <citation type="journal article" date="2010" name="Stand. Genomic Sci.">
        <title>Complete genome sequence of Cellulomonas flavigena type strain (134).</title>
        <authorList>
            <person name="Abt B."/>
            <person name="Foster B."/>
            <person name="Lapidus A."/>
            <person name="Clum A."/>
            <person name="Sun H."/>
            <person name="Pukall R."/>
            <person name="Lucas S."/>
            <person name="Glavina Del Rio T."/>
            <person name="Nolan M."/>
            <person name="Tice H."/>
            <person name="Cheng J.F."/>
            <person name="Pitluck S."/>
            <person name="Liolios K."/>
            <person name="Ivanova N."/>
            <person name="Mavromatis K."/>
            <person name="Ovchinnikova G."/>
            <person name="Pati A."/>
            <person name="Goodwin L."/>
            <person name="Chen A."/>
            <person name="Palaniappan K."/>
            <person name="Land M."/>
            <person name="Hauser L."/>
            <person name="Chang Y.J."/>
            <person name="Jeffries C.D."/>
            <person name="Rohde M."/>
            <person name="Goker M."/>
            <person name="Woyke T."/>
            <person name="Bristow J."/>
            <person name="Eisen J.A."/>
            <person name="Markowitz V."/>
            <person name="Hugenholtz P."/>
            <person name="Kyrpides N.C."/>
            <person name="Klenk H.P."/>
        </authorList>
    </citation>
    <scope>NUCLEOTIDE SEQUENCE [LARGE SCALE GENOMIC DNA]</scope>
    <source>
        <strain evidence="6">ATCC 482 / DSM 20109 / BCRC 11376 / JCM 18109 / NBRC 3775 / NCIMB 8073 / NRS 134</strain>
    </source>
</reference>
<dbReference type="InterPro" id="IPR011006">
    <property type="entry name" value="CheY-like_superfamily"/>
</dbReference>
<keyword evidence="2" id="KW-0238">DNA-binding</keyword>
<dbReference type="PRINTS" id="PR00038">
    <property type="entry name" value="HTHLUXR"/>
</dbReference>
<dbReference type="STRING" id="446466.Cfla_0049"/>
<feature type="domain" description="Response regulatory" evidence="4">
    <location>
        <begin position="18"/>
        <end position="131"/>
    </location>
</feature>
<sequence>MSGCDRCTAQGSTCETITVAAVDDHPLLLHGISAHLEKNVACMRLTVIAATVDELLADAPVDVVLLDVRLLDGSTVEDNVRRIRATGSRVVLFTTEHRSAVIVRAMQAGASGLILKEDEDAHLVAAVREVHEGRTYVSSDLAEHLVSDPAGAVRFTPRELEVLRLRATGLAWKVIGAQLGITKDTAYDHVKHALAKYQQAVGRVDGPADLLARVVADGHIDAPEHAPRTRRSP</sequence>
<evidence type="ECO:0000313" key="6">
    <source>
        <dbReference type="Proteomes" id="UP000000849"/>
    </source>
</evidence>
<dbReference type="InterPro" id="IPR001789">
    <property type="entry name" value="Sig_transdc_resp-reg_receiver"/>
</dbReference>
<dbReference type="eggNOG" id="COG2197">
    <property type="taxonomic scope" value="Bacteria"/>
</dbReference>
<keyword evidence="6" id="KW-1185">Reference proteome</keyword>
<dbReference type="Gene3D" id="3.40.50.2300">
    <property type="match status" value="1"/>
</dbReference>
<dbReference type="KEGG" id="cfl:Cfla_0049"/>
<dbReference type="GO" id="GO:0003677">
    <property type="term" value="F:DNA binding"/>
    <property type="evidence" value="ECO:0007669"/>
    <property type="project" value="UniProtKB-KW"/>
</dbReference>
<evidence type="ECO:0000259" key="4">
    <source>
        <dbReference type="PROSITE" id="PS50110"/>
    </source>
</evidence>
<dbReference type="InterPro" id="IPR051015">
    <property type="entry name" value="EvgA-like"/>
</dbReference>
<dbReference type="InterPro" id="IPR000792">
    <property type="entry name" value="Tscrpt_reg_LuxR_C"/>
</dbReference>
<dbReference type="HOGENOM" id="CLU_000445_90_5_11"/>
<dbReference type="GO" id="GO:0000160">
    <property type="term" value="P:phosphorelay signal transduction system"/>
    <property type="evidence" value="ECO:0007669"/>
    <property type="project" value="InterPro"/>
</dbReference>
<dbReference type="CDD" id="cd17535">
    <property type="entry name" value="REC_NarL-like"/>
    <property type="match status" value="1"/>
</dbReference>
<dbReference type="InterPro" id="IPR058245">
    <property type="entry name" value="NreC/VraR/RcsB-like_REC"/>
</dbReference>
<dbReference type="Pfam" id="PF00196">
    <property type="entry name" value="GerE"/>
    <property type="match status" value="1"/>
</dbReference>
<dbReference type="EMBL" id="CP001964">
    <property type="protein sequence ID" value="ADG72969.1"/>
    <property type="molecule type" value="Genomic_DNA"/>
</dbReference>
<organism evidence="5 6">
    <name type="scientific">Cellulomonas flavigena (strain ATCC 482 / DSM 20109 / BCRC 11376 / JCM 18109 / NBRC 3775 / NCIMB 8073 / NRS 134)</name>
    <dbReference type="NCBI Taxonomy" id="446466"/>
    <lineage>
        <taxon>Bacteria</taxon>
        <taxon>Bacillati</taxon>
        <taxon>Actinomycetota</taxon>
        <taxon>Actinomycetes</taxon>
        <taxon>Micrococcales</taxon>
        <taxon>Cellulomonadaceae</taxon>
        <taxon>Cellulomonas</taxon>
    </lineage>
</organism>
<dbReference type="SMART" id="SM00448">
    <property type="entry name" value="REC"/>
    <property type="match status" value="1"/>
</dbReference>
<evidence type="ECO:0000256" key="1">
    <source>
        <dbReference type="ARBA" id="ARBA00022553"/>
    </source>
</evidence>
<evidence type="ECO:0000256" key="3">
    <source>
        <dbReference type="PROSITE-ProRule" id="PRU00169"/>
    </source>
</evidence>
<dbReference type="InterPro" id="IPR016032">
    <property type="entry name" value="Sig_transdc_resp-reg_C-effctor"/>
</dbReference>
<dbReference type="PROSITE" id="PS50110">
    <property type="entry name" value="RESPONSE_REGULATORY"/>
    <property type="match status" value="1"/>
</dbReference>
<accession>D5UFL0</accession>
<dbReference type="SUPFAM" id="SSF46894">
    <property type="entry name" value="C-terminal effector domain of the bipartite response regulators"/>
    <property type="match status" value="1"/>
</dbReference>
<name>D5UFL0_CELFN</name>
<dbReference type="SMART" id="SM00421">
    <property type="entry name" value="HTH_LUXR"/>
    <property type="match status" value="1"/>
</dbReference>
<dbReference type="PANTHER" id="PTHR45566:SF2">
    <property type="entry name" value="NARL SUBFAMILY"/>
    <property type="match status" value="1"/>
</dbReference>
<keyword evidence="1 3" id="KW-0597">Phosphoprotein</keyword>
<gene>
    <name evidence="5" type="ordered locus">Cfla_0049</name>
</gene>
<dbReference type="Proteomes" id="UP000000849">
    <property type="component" value="Chromosome"/>
</dbReference>
<dbReference type="GO" id="GO:0006355">
    <property type="term" value="P:regulation of DNA-templated transcription"/>
    <property type="evidence" value="ECO:0007669"/>
    <property type="project" value="InterPro"/>
</dbReference>
<protein>
    <submittedName>
        <fullName evidence="5">Two component transcriptional regulator, LuxR family</fullName>
    </submittedName>
</protein>
<dbReference type="SUPFAM" id="SSF52172">
    <property type="entry name" value="CheY-like"/>
    <property type="match status" value="1"/>
</dbReference>
<dbReference type="Pfam" id="PF00072">
    <property type="entry name" value="Response_reg"/>
    <property type="match status" value="1"/>
</dbReference>
<feature type="modified residue" description="4-aspartylphosphate" evidence="3">
    <location>
        <position position="67"/>
    </location>
</feature>
<evidence type="ECO:0000256" key="2">
    <source>
        <dbReference type="ARBA" id="ARBA00023125"/>
    </source>
</evidence>